<organism evidence="2 3">
    <name type="scientific">Rhizoctonia solani</name>
    <dbReference type="NCBI Taxonomy" id="456999"/>
    <lineage>
        <taxon>Eukaryota</taxon>
        <taxon>Fungi</taxon>
        <taxon>Dikarya</taxon>
        <taxon>Basidiomycota</taxon>
        <taxon>Agaricomycotina</taxon>
        <taxon>Agaricomycetes</taxon>
        <taxon>Cantharellales</taxon>
        <taxon>Ceratobasidiaceae</taxon>
        <taxon>Rhizoctonia</taxon>
    </lineage>
</organism>
<feature type="region of interest" description="Disordered" evidence="1">
    <location>
        <begin position="579"/>
        <end position="606"/>
    </location>
</feature>
<keyword evidence="3" id="KW-1185">Reference proteome</keyword>
<evidence type="ECO:0000256" key="1">
    <source>
        <dbReference type="SAM" id="MobiDB-lite"/>
    </source>
</evidence>
<reference evidence="2 3" key="1">
    <citation type="submission" date="2015-07" db="EMBL/GenBank/DDBJ databases">
        <authorList>
            <person name="Noorani M."/>
        </authorList>
    </citation>
    <scope>NUCLEOTIDE SEQUENCE [LARGE SCALE GENOMIC DNA]</scope>
    <source>
        <strain evidence="2">BBA 69670</strain>
    </source>
</reference>
<name>A0A0K6FYA5_9AGAM</name>
<evidence type="ECO:0000313" key="3">
    <source>
        <dbReference type="Proteomes" id="UP000044841"/>
    </source>
</evidence>
<proteinExistence type="predicted"/>
<evidence type="ECO:0000313" key="2">
    <source>
        <dbReference type="EMBL" id="CUA71124.1"/>
    </source>
</evidence>
<dbReference type="AlphaFoldDB" id="A0A0K6FYA5"/>
<protein>
    <submittedName>
        <fullName evidence="2">Uncharacterized protein</fullName>
    </submittedName>
</protein>
<gene>
    <name evidence="2" type="ORF">RSOLAG22IIIB_09338</name>
</gene>
<sequence length="666" mass="75798">MHFKLKHCPNLHHILVACYGAQNRRGFFRAPEIIADADFFALAITLNVARICIDRRDRPSNTTLSSTTTVPIDSPLRLLWNNVYRSIQNDDYAFWGDAIAEQTKNITRELIYKVARSNIAELLNSEKAKFIAASLVSRMEVLVKKRDISEPTLWDDEWNKRWNETWSGSQPNFGLRFDSNDSNKSFKLKIDGRAAGEIAGRTPTRTLIPEHKILFNTIIEGIHSQGGVERFNGMTSKAAGENTDPGVQSQNETFWASPREVAVELAWEEAWDIAVFQGSSAARTILRREQLTSEPRITNSLDNVLQNTNSPRTSGKIGVKAVFQKISAKASRKPSASLKQSHPRPHPPSITVYSSLGITPLSPPAQSNPDHEKVFQWSIQERQYLEKKEESRLKAKLEVKNLRYELSSMIKSKPGNGSEDAWISLNPGSLIRPKLEELADRELKSFLAHVGNTDLSESSPRANDWKKKFIETWEKAWKKSWDAAWDAVWEETWDAAVARGVEFGAELILDDPACDLKRGKYEELQKDQSYTQIKSILKQDTCLGILEQVRVMMRELYIFYELLHHSVSDSRHDHLEILVGTQPNRDKKPSKSARKNNEQDPSNSVSYPELQQWVEKYLINPKFGGSLNMDTHAKKLFKRGISRAWSSMFDAESEDISFSIPGKNHY</sequence>
<dbReference type="EMBL" id="CYGV01001217">
    <property type="protein sequence ID" value="CUA71124.1"/>
    <property type="molecule type" value="Genomic_DNA"/>
</dbReference>
<feature type="region of interest" description="Disordered" evidence="1">
    <location>
        <begin position="330"/>
        <end position="371"/>
    </location>
</feature>
<accession>A0A0K6FYA5</accession>
<dbReference type="Proteomes" id="UP000044841">
    <property type="component" value="Unassembled WGS sequence"/>
</dbReference>
<dbReference type="PROSITE" id="PS51257">
    <property type="entry name" value="PROKAR_LIPOPROTEIN"/>
    <property type="match status" value="1"/>
</dbReference>